<evidence type="ECO:0000313" key="7">
    <source>
        <dbReference type="EnsemblPlants" id="AES63516"/>
    </source>
</evidence>
<evidence type="ECO:0000256" key="3">
    <source>
        <dbReference type="ARBA" id="ARBA00022741"/>
    </source>
</evidence>
<evidence type="ECO:0000256" key="4">
    <source>
        <dbReference type="ARBA" id="ARBA00022840"/>
    </source>
</evidence>
<reference evidence="7" key="3">
    <citation type="submission" date="2015-04" db="UniProtKB">
        <authorList>
            <consortium name="EnsemblPlants"/>
        </authorList>
    </citation>
    <scope>IDENTIFICATION</scope>
    <source>
        <strain evidence="7">cv. Jemalong A17</strain>
    </source>
</reference>
<evidence type="ECO:0000313" key="8">
    <source>
        <dbReference type="Proteomes" id="UP000002051"/>
    </source>
</evidence>
<keyword evidence="3" id="KW-0547">Nucleotide-binding</keyword>
<proteinExistence type="inferred from homology"/>
<dbReference type="GO" id="GO:0006811">
    <property type="term" value="P:monoatomic ion transport"/>
    <property type="evidence" value="ECO:0007669"/>
    <property type="project" value="UniProtKB-KW"/>
</dbReference>
<keyword evidence="4" id="KW-0067">ATP-binding</keyword>
<keyword evidence="2" id="KW-0813">Transport</keyword>
<dbReference type="EnsemblPlants" id="AES63516">
    <property type="protein sequence ID" value="AES63516"/>
    <property type="gene ID" value="MTR_2g009550"/>
</dbReference>
<dbReference type="PaxDb" id="3880-AES63516"/>
<dbReference type="Proteomes" id="UP000002051">
    <property type="component" value="Chromosome 2"/>
</dbReference>
<dbReference type="AlphaFoldDB" id="G7IPP3"/>
<gene>
    <name evidence="6" type="ordered locus">MTR_2g009550</name>
</gene>
<keyword evidence="8" id="KW-1185">Reference proteome</keyword>
<evidence type="ECO:0000256" key="1">
    <source>
        <dbReference type="ARBA" id="ARBA00008936"/>
    </source>
</evidence>
<dbReference type="EMBL" id="CM001218">
    <property type="protein sequence ID" value="AES63516.1"/>
    <property type="molecule type" value="Genomic_DNA"/>
</dbReference>
<reference evidence="6 8" key="1">
    <citation type="journal article" date="2011" name="Nature">
        <title>The Medicago genome provides insight into the evolution of rhizobial symbioses.</title>
        <authorList>
            <person name="Young N.D."/>
            <person name="Debelle F."/>
            <person name="Oldroyd G.E."/>
            <person name="Geurts R."/>
            <person name="Cannon S.B."/>
            <person name="Udvardi M.K."/>
            <person name="Benedito V.A."/>
            <person name="Mayer K.F."/>
            <person name="Gouzy J."/>
            <person name="Schoof H."/>
            <person name="Van de Peer Y."/>
            <person name="Proost S."/>
            <person name="Cook D.R."/>
            <person name="Meyers B.C."/>
            <person name="Spannagl M."/>
            <person name="Cheung F."/>
            <person name="De Mita S."/>
            <person name="Krishnakumar V."/>
            <person name="Gundlach H."/>
            <person name="Zhou S."/>
            <person name="Mudge J."/>
            <person name="Bharti A.K."/>
            <person name="Murray J.D."/>
            <person name="Naoumkina M.A."/>
            <person name="Rosen B."/>
            <person name="Silverstein K.A."/>
            <person name="Tang H."/>
            <person name="Rombauts S."/>
            <person name="Zhao P.X."/>
            <person name="Zhou P."/>
            <person name="Barbe V."/>
            <person name="Bardou P."/>
            <person name="Bechner M."/>
            <person name="Bellec A."/>
            <person name="Berger A."/>
            <person name="Berges H."/>
            <person name="Bidwell S."/>
            <person name="Bisseling T."/>
            <person name="Choisne N."/>
            <person name="Couloux A."/>
            <person name="Denny R."/>
            <person name="Deshpande S."/>
            <person name="Dai X."/>
            <person name="Doyle J.J."/>
            <person name="Dudez A.M."/>
            <person name="Farmer A.D."/>
            <person name="Fouteau S."/>
            <person name="Franken C."/>
            <person name="Gibelin C."/>
            <person name="Gish J."/>
            <person name="Goldstein S."/>
            <person name="Gonzalez A.J."/>
            <person name="Green P.J."/>
            <person name="Hallab A."/>
            <person name="Hartog M."/>
            <person name="Hua A."/>
            <person name="Humphray S.J."/>
            <person name="Jeong D.H."/>
            <person name="Jing Y."/>
            <person name="Jocker A."/>
            <person name="Kenton S.M."/>
            <person name="Kim D.J."/>
            <person name="Klee K."/>
            <person name="Lai H."/>
            <person name="Lang C."/>
            <person name="Lin S."/>
            <person name="Macmil S.L."/>
            <person name="Magdelenat G."/>
            <person name="Matthews L."/>
            <person name="McCorrison J."/>
            <person name="Monaghan E.L."/>
            <person name="Mun J.H."/>
            <person name="Najar F.Z."/>
            <person name="Nicholson C."/>
            <person name="Noirot C."/>
            <person name="O'Bleness M."/>
            <person name="Paule C.R."/>
            <person name="Poulain J."/>
            <person name="Prion F."/>
            <person name="Qin B."/>
            <person name="Qu C."/>
            <person name="Retzel E.F."/>
            <person name="Riddle C."/>
            <person name="Sallet E."/>
            <person name="Samain S."/>
            <person name="Samson N."/>
            <person name="Sanders I."/>
            <person name="Saurat O."/>
            <person name="Scarpelli C."/>
            <person name="Schiex T."/>
            <person name="Segurens B."/>
            <person name="Severin A.J."/>
            <person name="Sherrier D.J."/>
            <person name="Shi R."/>
            <person name="Sims S."/>
            <person name="Singer S.R."/>
            <person name="Sinharoy S."/>
            <person name="Sterck L."/>
            <person name="Viollet A."/>
            <person name="Wang B.B."/>
            <person name="Wang K."/>
            <person name="Wang M."/>
            <person name="Wang X."/>
            <person name="Warfsmann J."/>
            <person name="Weissenbach J."/>
            <person name="White D.D."/>
            <person name="White J.D."/>
            <person name="Wiley G.B."/>
            <person name="Wincker P."/>
            <person name="Xing Y."/>
            <person name="Yang L."/>
            <person name="Yao Z."/>
            <person name="Ying F."/>
            <person name="Zhai J."/>
            <person name="Zhou L."/>
            <person name="Zuber A."/>
            <person name="Denarie J."/>
            <person name="Dixon R.A."/>
            <person name="May G.D."/>
            <person name="Schwartz D.C."/>
            <person name="Rogers J."/>
            <person name="Quetier F."/>
            <person name="Town C.D."/>
            <person name="Roe B.A."/>
        </authorList>
    </citation>
    <scope>NUCLEOTIDE SEQUENCE [LARGE SCALE GENOMIC DNA]</scope>
    <source>
        <strain evidence="6">A17</strain>
        <strain evidence="7 8">cv. Jemalong A17</strain>
    </source>
</reference>
<dbReference type="HOGENOM" id="CLU_1951971_0_0_1"/>
<protein>
    <submittedName>
        <fullName evidence="6">ATP synthase subunit beta, putative</fullName>
    </submittedName>
</protein>
<evidence type="ECO:0000256" key="5">
    <source>
        <dbReference type="ARBA" id="ARBA00023065"/>
    </source>
</evidence>
<keyword evidence="5" id="KW-0406">Ion transport</keyword>
<name>G7IPP3_MEDTR</name>
<organism evidence="6 8">
    <name type="scientific">Medicago truncatula</name>
    <name type="common">Barrel medic</name>
    <name type="synonym">Medicago tribuloides</name>
    <dbReference type="NCBI Taxonomy" id="3880"/>
    <lineage>
        <taxon>Eukaryota</taxon>
        <taxon>Viridiplantae</taxon>
        <taxon>Streptophyta</taxon>
        <taxon>Embryophyta</taxon>
        <taxon>Tracheophyta</taxon>
        <taxon>Spermatophyta</taxon>
        <taxon>Magnoliopsida</taxon>
        <taxon>eudicotyledons</taxon>
        <taxon>Gunneridae</taxon>
        <taxon>Pentapetalae</taxon>
        <taxon>rosids</taxon>
        <taxon>fabids</taxon>
        <taxon>Fabales</taxon>
        <taxon>Fabaceae</taxon>
        <taxon>Papilionoideae</taxon>
        <taxon>50 kb inversion clade</taxon>
        <taxon>NPAAA clade</taxon>
        <taxon>Hologalegina</taxon>
        <taxon>IRL clade</taxon>
        <taxon>Trifolieae</taxon>
        <taxon>Medicago</taxon>
    </lineage>
</organism>
<reference evidence="6 8" key="2">
    <citation type="journal article" date="2014" name="BMC Genomics">
        <title>An improved genome release (version Mt4.0) for the model legume Medicago truncatula.</title>
        <authorList>
            <person name="Tang H."/>
            <person name="Krishnakumar V."/>
            <person name="Bidwell S."/>
            <person name="Rosen B."/>
            <person name="Chan A."/>
            <person name="Zhou S."/>
            <person name="Gentzbittel L."/>
            <person name="Childs K.L."/>
            <person name="Yandell M."/>
            <person name="Gundlach H."/>
            <person name="Mayer K.F."/>
            <person name="Schwartz D.C."/>
            <person name="Town C.D."/>
        </authorList>
    </citation>
    <scope>GENOME REANNOTATION</scope>
    <source>
        <strain evidence="7 8">cv. Jemalong A17</strain>
    </source>
</reference>
<dbReference type="SUPFAM" id="SSF47917">
    <property type="entry name" value="C-terminal domain of alpha and beta subunits of F1 ATP synthase"/>
    <property type="match status" value="1"/>
</dbReference>
<dbReference type="InterPro" id="IPR024034">
    <property type="entry name" value="ATPase_F1/V1_b/a_C"/>
</dbReference>
<dbReference type="Gene3D" id="1.10.1140.10">
    <property type="entry name" value="Bovine Mitochondrial F1-atpase, Atp Synthase Beta Chain, Chain D, domain 3"/>
    <property type="match status" value="1"/>
</dbReference>
<sequence length="129" mass="15085">MKEKVTMSPARKVMLLLGQPLHVDNHIVCMSTMYISLIETLTEVFDGKHDNVSEQSFYMMDGIEDVEAKVQHYKNNVYLKIKSACITLITSPKLIILQWIYIAMHFTSNHTYKVRHPMLICYRNNCFKL</sequence>
<evidence type="ECO:0000313" key="6">
    <source>
        <dbReference type="EMBL" id="AES63516.1"/>
    </source>
</evidence>
<evidence type="ECO:0000256" key="2">
    <source>
        <dbReference type="ARBA" id="ARBA00022448"/>
    </source>
</evidence>
<comment type="similarity">
    <text evidence="1">Belongs to the ATPase alpha/beta chains family.</text>
</comment>
<accession>G7IPP3</accession>